<dbReference type="AlphaFoldDB" id="A0AAV5IP29"/>
<dbReference type="GO" id="GO:0006260">
    <property type="term" value="P:DNA replication"/>
    <property type="evidence" value="ECO:0007669"/>
    <property type="project" value="UniProtKB-KW"/>
</dbReference>
<dbReference type="PANTHER" id="PTHR13980">
    <property type="entry name" value="CDC68 RELATED"/>
    <property type="match status" value="1"/>
</dbReference>
<dbReference type="Pfam" id="PF14826">
    <property type="entry name" value="FACT-Spt16_Nlob"/>
    <property type="match status" value="1"/>
</dbReference>
<evidence type="ECO:0000256" key="1">
    <source>
        <dbReference type="RuleBase" id="RU367052"/>
    </source>
</evidence>
<evidence type="ECO:0000313" key="3">
    <source>
        <dbReference type="EMBL" id="GKV00275.1"/>
    </source>
</evidence>
<keyword evidence="1" id="KW-0539">Nucleus</keyword>
<protein>
    <recommendedName>
        <fullName evidence="1">FACT complex subunit</fullName>
    </recommendedName>
</protein>
<comment type="function">
    <text evidence="1">Component of the FACT complex, a general chromatin factor that acts to reorganize nucleosomes. The FACT complex is involved in multiple processes that require DNA as a template such as mRNA elongation, DNA replication and DNA repair. During transcription elongation the FACT complex acts as a histone chaperone that both destabilizes and restores nucleosomal structure. It facilitates the passage of RNA polymerase II and transcription by promoting the dissociation of one histone H2A-H2B dimer from the nucleosome, then subsequently promotes the reestablishment of the nucleosome following the passage of RNA polymerase II.</text>
</comment>
<comment type="caution">
    <text evidence="3">The sequence shown here is derived from an EMBL/GenBank/DDBJ whole genome shotgun (WGS) entry which is preliminary data.</text>
</comment>
<dbReference type="InterPro" id="IPR029149">
    <property type="entry name" value="Creatin/AminoP/Spt16_N"/>
</dbReference>
<keyword evidence="4" id="KW-1185">Reference proteome</keyword>
<keyword evidence="1" id="KW-0805">Transcription regulation</keyword>
<evidence type="ECO:0000259" key="2">
    <source>
        <dbReference type="SMART" id="SM01285"/>
    </source>
</evidence>
<dbReference type="GO" id="GO:0031491">
    <property type="term" value="F:nucleosome binding"/>
    <property type="evidence" value="ECO:0007669"/>
    <property type="project" value="TreeGrafter"/>
</dbReference>
<name>A0AAV5IP29_9ROSI</name>
<proteinExistence type="inferred from homology"/>
<organism evidence="3 4">
    <name type="scientific">Rubroshorea leprosula</name>
    <dbReference type="NCBI Taxonomy" id="152421"/>
    <lineage>
        <taxon>Eukaryota</taxon>
        <taxon>Viridiplantae</taxon>
        <taxon>Streptophyta</taxon>
        <taxon>Embryophyta</taxon>
        <taxon>Tracheophyta</taxon>
        <taxon>Spermatophyta</taxon>
        <taxon>Magnoliopsida</taxon>
        <taxon>eudicotyledons</taxon>
        <taxon>Gunneridae</taxon>
        <taxon>Pentapetalae</taxon>
        <taxon>rosids</taxon>
        <taxon>malvids</taxon>
        <taxon>Malvales</taxon>
        <taxon>Dipterocarpaceae</taxon>
        <taxon>Rubroshorea</taxon>
    </lineage>
</organism>
<dbReference type="GO" id="GO:0006368">
    <property type="term" value="P:transcription elongation by RNA polymerase II"/>
    <property type="evidence" value="ECO:0007669"/>
    <property type="project" value="TreeGrafter"/>
</dbReference>
<gene>
    <name evidence="3" type="ORF">SLEP1_g12993</name>
</gene>
<dbReference type="InterPro" id="IPR029148">
    <property type="entry name" value="FACT-SPT16_Nlobe"/>
</dbReference>
<feature type="domain" description="FACT complex subunit SPT16 N-terminal lobe" evidence="2">
    <location>
        <begin position="1"/>
        <end position="144"/>
    </location>
</feature>
<comment type="subcellular location">
    <subcellularLocation>
        <location evidence="1">Nucleus</location>
    </subcellularLocation>
    <subcellularLocation>
        <location evidence="1">Chromosome</location>
    </subcellularLocation>
</comment>
<dbReference type="PANTHER" id="PTHR13980:SF21">
    <property type="entry name" value="FACT COMPLEX SUBUNIT"/>
    <property type="match status" value="1"/>
</dbReference>
<keyword evidence="1" id="KW-0235">DNA replication</keyword>
<keyword evidence="1" id="KW-0227">DNA damage</keyword>
<dbReference type="InterPro" id="IPR040258">
    <property type="entry name" value="Spt16"/>
</dbReference>
<keyword evidence="1" id="KW-0234">DNA repair</keyword>
<comment type="subunit">
    <text evidence="1">Component of the FACT complex.</text>
</comment>
<comment type="similarity">
    <text evidence="1">Belongs to the peptidase M24 family. SPT16 subfamily.</text>
</comment>
<keyword evidence="1" id="KW-0804">Transcription</keyword>
<dbReference type="GO" id="GO:0035101">
    <property type="term" value="C:FACT complex"/>
    <property type="evidence" value="ECO:0007669"/>
    <property type="project" value="UniProtKB-UniRule"/>
</dbReference>
<dbReference type="SMART" id="SM01285">
    <property type="entry name" value="FACT-Spt16_Nlob"/>
    <property type="match status" value="1"/>
</dbReference>
<dbReference type="Gene3D" id="3.40.350.10">
    <property type="entry name" value="Creatinase/prolidase N-terminal domain"/>
    <property type="match status" value="1"/>
</dbReference>
<dbReference type="Proteomes" id="UP001054252">
    <property type="component" value="Unassembled WGS sequence"/>
</dbReference>
<sequence length="240" mass="27574">MRPNLFNKRLETLYSTWKNFKEDRWGNSDVLVIYMPPEDSPPHDGTHQISSSFLNWLIGGGFPGTVALFAQNEIFFLCTNNKSLSFYRTVVGSSMEAVHAGVCIKARKKLKQNQYQIAIVNDGFTWLCAKNHKKLRSDDFDIQMQSLPEKVEEMLSLSPKAEEQKPSQALFVAQQMNQTPHNSEQKGRIGVDISMQGERREESSCGDEVEDEWVLVDADEKVKQIERARKDYIWKRLPLS</sequence>
<dbReference type="EMBL" id="BPVZ01000015">
    <property type="protein sequence ID" value="GKV00275.1"/>
    <property type="molecule type" value="Genomic_DNA"/>
</dbReference>
<evidence type="ECO:0000313" key="4">
    <source>
        <dbReference type="Proteomes" id="UP001054252"/>
    </source>
</evidence>
<accession>A0AAV5IP29</accession>
<dbReference type="GO" id="GO:0006281">
    <property type="term" value="P:DNA repair"/>
    <property type="evidence" value="ECO:0007669"/>
    <property type="project" value="UniProtKB-UniRule"/>
</dbReference>
<keyword evidence="1" id="KW-0158">Chromosome</keyword>
<reference evidence="3 4" key="1">
    <citation type="journal article" date="2021" name="Commun. Biol.">
        <title>The genome of Shorea leprosula (Dipterocarpaceae) highlights the ecological relevance of drought in aseasonal tropical rainforests.</title>
        <authorList>
            <person name="Ng K.K.S."/>
            <person name="Kobayashi M.J."/>
            <person name="Fawcett J.A."/>
            <person name="Hatakeyama M."/>
            <person name="Paape T."/>
            <person name="Ng C.H."/>
            <person name="Ang C.C."/>
            <person name="Tnah L.H."/>
            <person name="Lee C.T."/>
            <person name="Nishiyama T."/>
            <person name="Sese J."/>
            <person name="O'Brien M.J."/>
            <person name="Copetti D."/>
            <person name="Mohd Noor M.I."/>
            <person name="Ong R.C."/>
            <person name="Putra M."/>
            <person name="Sireger I.Z."/>
            <person name="Indrioko S."/>
            <person name="Kosugi Y."/>
            <person name="Izuno A."/>
            <person name="Isagi Y."/>
            <person name="Lee S.L."/>
            <person name="Shimizu K.K."/>
        </authorList>
    </citation>
    <scope>NUCLEOTIDE SEQUENCE [LARGE SCALE GENOMIC DNA]</scope>
    <source>
        <strain evidence="3">214</strain>
    </source>
</reference>